<feature type="transmembrane region" description="Helical" evidence="7">
    <location>
        <begin position="168"/>
        <end position="190"/>
    </location>
</feature>
<reference evidence="8" key="1">
    <citation type="submission" date="2022-04" db="EMBL/GenBank/DDBJ databases">
        <title>Corynebacterium kalidii LD5P10.</title>
        <authorList>
            <person name="Sun J.Q."/>
        </authorList>
    </citation>
    <scope>NUCLEOTIDE SEQUENCE</scope>
    <source>
        <strain evidence="8">LD5P10</strain>
    </source>
</reference>
<keyword evidence="3 7" id="KW-0812">Transmembrane</keyword>
<evidence type="ECO:0000256" key="6">
    <source>
        <dbReference type="SAM" id="MobiDB-lite"/>
    </source>
</evidence>
<dbReference type="PANTHER" id="PTHR30213">
    <property type="entry name" value="INNER MEMBRANE PROTEIN YHJD"/>
    <property type="match status" value="1"/>
</dbReference>
<gene>
    <name evidence="8" type="ORF">MUN33_04400</name>
</gene>
<evidence type="ECO:0000256" key="2">
    <source>
        <dbReference type="ARBA" id="ARBA00022475"/>
    </source>
</evidence>
<keyword evidence="5 7" id="KW-0472">Membrane</keyword>
<protein>
    <submittedName>
        <fullName evidence="8">YihY/virulence factor BrkB family protein</fullName>
    </submittedName>
</protein>
<accession>A0A9X1WFB3</accession>
<evidence type="ECO:0000256" key="4">
    <source>
        <dbReference type="ARBA" id="ARBA00022989"/>
    </source>
</evidence>
<name>A0A9X1WFB3_9CORY</name>
<evidence type="ECO:0000256" key="5">
    <source>
        <dbReference type="ARBA" id="ARBA00023136"/>
    </source>
</evidence>
<evidence type="ECO:0000256" key="1">
    <source>
        <dbReference type="ARBA" id="ARBA00004651"/>
    </source>
</evidence>
<comment type="caution">
    <text evidence="8">The sequence shown here is derived from an EMBL/GenBank/DDBJ whole genome shotgun (WGS) entry which is preliminary data.</text>
</comment>
<feature type="transmembrane region" description="Helical" evidence="7">
    <location>
        <begin position="124"/>
        <end position="147"/>
    </location>
</feature>
<dbReference type="Pfam" id="PF03631">
    <property type="entry name" value="Virul_fac_BrkB"/>
    <property type="match status" value="1"/>
</dbReference>
<proteinExistence type="predicted"/>
<keyword evidence="9" id="KW-1185">Reference proteome</keyword>
<dbReference type="PANTHER" id="PTHR30213:SF1">
    <property type="entry name" value="INNER MEMBRANE PROTEIN YHJD"/>
    <property type="match status" value="1"/>
</dbReference>
<keyword evidence="4 7" id="KW-1133">Transmembrane helix</keyword>
<feature type="region of interest" description="Disordered" evidence="6">
    <location>
        <begin position="1"/>
        <end position="26"/>
    </location>
</feature>
<feature type="transmembrane region" description="Helical" evidence="7">
    <location>
        <begin position="57"/>
        <end position="85"/>
    </location>
</feature>
<feature type="transmembrane region" description="Helical" evidence="7">
    <location>
        <begin position="275"/>
        <end position="293"/>
    </location>
</feature>
<dbReference type="InterPro" id="IPR017039">
    <property type="entry name" value="Virul_fac_BrkB"/>
</dbReference>
<feature type="compositionally biased region" description="Basic and acidic residues" evidence="6">
    <location>
        <begin position="8"/>
        <end position="23"/>
    </location>
</feature>
<keyword evidence="2" id="KW-1003">Cell membrane</keyword>
<sequence length="363" mass="38665">MARTITASDRDRLDDHGIERSTDDSPGAVDRYRDKWPWFDHVMRMNERYGDQGGNHFAAGITYFSVLSIFPLIMLGFATVAMVVAGNDELMDSIMDTVTESAGGELGETVNSIIVQAVDQRGSVFGIGLVLALWTGLGWMGNLRLGVSEMWKVHGRADNVVKGKLSDLVGLLGLLLALAVAFAVTAVGGGGFTGSLLETVGLGDVPGIRFVTWLVALVVALVANWIVFFWLMLYLPRTRVPRPSAARAAVIGALVFEVIKQVATLVFSNALSNPAGAAFGPVIGVMVVLYLVWRVTLYLAAWTATTPEALAAMVPEAPPAAVIRVRQEVRPGARNVSTAGLVGVGTAVGATAVGLLTRTFRRK</sequence>
<dbReference type="RefSeq" id="WP_244803686.1">
    <property type="nucleotide sequence ID" value="NZ_JALIEA010000011.1"/>
</dbReference>
<organism evidence="8 9">
    <name type="scientific">Corynebacterium kalidii</name>
    <dbReference type="NCBI Taxonomy" id="2931982"/>
    <lineage>
        <taxon>Bacteria</taxon>
        <taxon>Bacillati</taxon>
        <taxon>Actinomycetota</taxon>
        <taxon>Actinomycetes</taxon>
        <taxon>Mycobacteriales</taxon>
        <taxon>Corynebacteriaceae</taxon>
        <taxon>Corynebacterium</taxon>
    </lineage>
</organism>
<evidence type="ECO:0000313" key="9">
    <source>
        <dbReference type="Proteomes" id="UP001139207"/>
    </source>
</evidence>
<evidence type="ECO:0000256" key="7">
    <source>
        <dbReference type="SAM" id="Phobius"/>
    </source>
</evidence>
<dbReference type="GO" id="GO:0005886">
    <property type="term" value="C:plasma membrane"/>
    <property type="evidence" value="ECO:0007669"/>
    <property type="project" value="UniProtKB-SubCell"/>
</dbReference>
<dbReference type="EMBL" id="JALIEA010000011">
    <property type="protein sequence ID" value="MCJ7857959.1"/>
    <property type="molecule type" value="Genomic_DNA"/>
</dbReference>
<feature type="transmembrane region" description="Helical" evidence="7">
    <location>
        <begin position="210"/>
        <end position="233"/>
    </location>
</feature>
<dbReference type="AlphaFoldDB" id="A0A9X1WFB3"/>
<evidence type="ECO:0000313" key="8">
    <source>
        <dbReference type="EMBL" id="MCJ7857959.1"/>
    </source>
</evidence>
<dbReference type="Proteomes" id="UP001139207">
    <property type="component" value="Unassembled WGS sequence"/>
</dbReference>
<comment type="subcellular location">
    <subcellularLocation>
        <location evidence="1">Cell membrane</location>
        <topology evidence="1">Multi-pass membrane protein</topology>
    </subcellularLocation>
</comment>
<feature type="transmembrane region" description="Helical" evidence="7">
    <location>
        <begin position="245"/>
        <end position="263"/>
    </location>
</feature>
<evidence type="ECO:0000256" key="3">
    <source>
        <dbReference type="ARBA" id="ARBA00022692"/>
    </source>
</evidence>